<evidence type="ECO:0000256" key="3">
    <source>
        <dbReference type="ARBA" id="ARBA00010067"/>
    </source>
</evidence>
<dbReference type="Proteomes" id="UP000504608">
    <property type="component" value="Unplaced"/>
</dbReference>
<proteinExistence type="inferred from homology"/>
<evidence type="ECO:0000256" key="7">
    <source>
        <dbReference type="ARBA" id="ARBA00023294"/>
    </source>
</evidence>
<comment type="function">
    <text evidence="1">Involved in auxin transport. Regulator of the auxin signaling pathway.</text>
</comment>
<keyword evidence="4" id="KW-0813">Transport</keyword>
<dbReference type="GO" id="GO:0009734">
    <property type="term" value="P:auxin-activated signaling pathway"/>
    <property type="evidence" value="ECO:0007669"/>
    <property type="project" value="UniProtKB-KW"/>
</dbReference>
<organism evidence="9 10">
    <name type="scientific">Cucurbita maxima</name>
    <name type="common">Pumpkin</name>
    <name type="synonym">Winter squash</name>
    <dbReference type="NCBI Taxonomy" id="3661"/>
    <lineage>
        <taxon>Eukaryota</taxon>
        <taxon>Viridiplantae</taxon>
        <taxon>Streptophyta</taxon>
        <taxon>Embryophyta</taxon>
        <taxon>Tracheophyta</taxon>
        <taxon>Spermatophyta</taxon>
        <taxon>Magnoliopsida</taxon>
        <taxon>eudicotyledons</taxon>
        <taxon>Gunneridae</taxon>
        <taxon>Pentapetalae</taxon>
        <taxon>rosids</taxon>
        <taxon>fabids</taxon>
        <taxon>Cucurbitales</taxon>
        <taxon>Cucurbitaceae</taxon>
        <taxon>Cucurbiteae</taxon>
        <taxon>Cucurbita</taxon>
    </lineage>
</organism>
<evidence type="ECO:0000256" key="2">
    <source>
        <dbReference type="ARBA" id="ARBA00004236"/>
    </source>
</evidence>
<evidence type="ECO:0000256" key="5">
    <source>
        <dbReference type="ARBA" id="ARBA00022475"/>
    </source>
</evidence>
<feature type="compositionally biased region" description="Basic and acidic residues" evidence="8">
    <location>
        <begin position="190"/>
        <end position="211"/>
    </location>
</feature>
<keyword evidence="5" id="KW-1003">Cell membrane</keyword>
<dbReference type="GeneID" id="111467800"/>
<comment type="similarity">
    <text evidence="3">Belongs to the BIG GRAIN 1 (BG1) plant protein family.</text>
</comment>
<dbReference type="InterPro" id="IPR039621">
    <property type="entry name" value="BG1-like"/>
</dbReference>
<dbReference type="AlphaFoldDB" id="A0A6J1I085"/>
<keyword evidence="7" id="KW-0927">Auxin signaling pathway</keyword>
<comment type="subcellular location">
    <subcellularLocation>
        <location evidence="2">Cell membrane</location>
    </subcellularLocation>
</comment>
<protein>
    <submittedName>
        <fullName evidence="10">Protein BIG GRAIN 1-like E</fullName>
    </submittedName>
</protein>
<keyword evidence="6" id="KW-0472">Membrane</keyword>
<dbReference type="RefSeq" id="XP_022968639.1">
    <property type="nucleotide sequence ID" value="XM_023112871.1"/>
</dbReference>
<dbReference type="PANTHER" id="PTHR33541:SF11">
    <property type="entry name" value="PROTEIN BIG GRAIN 1-LIKE E"/>
    <property type="match status" value="1"/>
</dbReference>
<feature type="region of interest" description="Disordered" evidence="8">
    <location>
        <begin position="72"/>
        <end position="106"/>
    </location>
</feature>
<feature type="compositionally biased region" description="Polar residues" evidence="8">
    <location>
        <begin position="174"/>
        <end position="189"/>
    </location>
</feature>
<name>A0A6J1I085_CUCMA</name>
<reference evidence="10" key="1">
    <citation type="submission" date="2025-08" db="UniProtKB">
        <authorList>
            <consortium name="RefSeq"/>
        </authorList>
    </citation>
    <scope>IDENTIFICATION</scope>
    <source>
        <tissue evidence="10">Young leaves</tissue>
    </source>
</reference>
<evidence type="ECO:0000256" key="1">
    <source>
        <dbReference type="ARBA" id="ARBA00002281"/>
    </source>
</evidence>
<evidence type="ECO:0000313" key="10">
    <source>
        <dbReference type="RefSeq" id="XP_022968639.1"/>
    </source>
</evidence>
<dbReference type="PANTHER" id="PTHR33541">
    <property type="entry name" value="PROTEIN BIG GRAIN 1-LIKE A-RELATED"/>
    <property type="match status" value="1"/>
</dbReference>
<feature type="region of interest" description="Disordered" evidence="8">
    <location>
        <begin position="118"/>
        <end position="211"/>
    </location>
</feature>
<sequence length="222" mass="25104">MSAATHLPGNPDKIFHKPPHRRNDSTELDVFEAARYFSGSNELAYTNTSSFTHKIIIEDHSRRRGGRMSLDLPLRTNAAPPPPYTAEKPPIKEKKHRQQPSSPAGRLANFLNSLFNQSASQKKKKPKNGTKNDEFHHEIGARKRRSSLSSLIDSKSSSNISAPNKNYKEIRNLLDQTRPASKNLGNVKQNSDHPTRKIKDVDEDARSDSSSDLFELRIYDFD</sequence>
<feature type="compositionally biased region" description="Low complexity" evidence="8">
    <location>
        <begin position="147"/>
        <end position="161"/>
    </location>
</feature>
<evidence type="ECO:0000256" key="6">
    <source>
        <dbReference type="ARBA" id="ARBA00023136"/>
    </source>
</evidence>
<keyword evidence="9" id="KW-1185">Reference proteome</keyword>
<gene>
    <name evidence="10" type="primary">LOC111467800</name>
</gene>
<dbReference type="OrthoDB" id="1871242at2759"/>
<dbReference type="KEGG" id="cmax:111467800"/>
<feature type="compositionally biased region" description="Basic and acidic residues" evidence="8">
    <location>
        <begin position="130"/>
        <end position="141"/>
    </location>
</feature>
<feature type="region of interest" description="Disordered" evidence="8">
    <location>
        <begin position="1"/>
        <end position="23"/>
    </location>
</feature>
<evidence type="ECO:0000313" key="9">
    <source>
        <dbReference type="Proteomes" id="UP000504608"/>
    </source>
</evidence>
<evidence type="ECO:0000256" key="8">
    <source>
        <dbReference type="SAM" id="MobiDB-lite"/>
    </source>
</evidence>
<dbReference type="GO" id="GO:0005886">
    <property type="term" value="C:plasma membrane"/>
    <property type="evidence" value="ECO:0007669"/>
    <property type="project" value="UniProtKB-SubCell"/>
</dbReference>
<evidence type="ECO:0000256" key="4">
    <source>
        <dbReference type="ARBA" id="ARBA00022448"/>
    </source>
</evidence>
<accession>A0A6J1I085</accession>